<name>A0ACB6Z8I2_THEGA</name>
<gene>
    <name evidence="1" type="ORF">BDM02DRAFT_3101115</name>
</gene>
<sequence>MVCQVCQKQCRDDNGFECHIQSESHLRQMLVVGENVDRHIAGFSGQLQHDFVQLLSRRFGTKRSRPTPFTKSSFQDKHHQHMNSTRWVTLP</sequence>
<evidence type="ECO:0000313" key="1">
    <source>
        <dbReference type="EMBL" id="KAF9645593.1"/>
    </source>
</evidence>
<dbReference type="Proteomes" id="UP000886501">
    <property type="component" value="Unassembled WGS sequence"/>
</dbReference>
<organism evidence="1 2">
    <name type="scientific">Thelephora ganbajun</name>
    <name type="common">Ganba fungus</name>
    <dbReference type="NCBI Taxonomy" id="370292"/>
    <lineage>
        <taxon>Eukaryota</taxon>
        <taxon>Fungi</taxon>
        <taxon>Dikarya</taxon>
        <taxon>Basidiomycota</taxon>
        <taxon>Agaricomycotina</taxon>
        <taxon>Agaricomycetes</taxon>
        <taxon>Thelephorales</taxon>
        <taxon>Thelephoraceae</taxon>
        <taxon>Thelephora</taxon>
    </lineage>
</organism>
<protein>
    <submittedName>
        <fullName evidence="1">Uncharacterized protein</fullName>
    </submittedName>
</protein>
<comment type="caution">
    <text evidence="1">The sequence shown here is derived from an EMBL/GenBank/DDBJ whole genome shotgun (WGS) entry which is preliminary data.</text>
</comment>
<reference evidence="1" key="2">
    <citation type="journal article" date="2020" name="Nat. Commun.">
        <title>Large-scale genome sequencing of mycorrhizal fungi provides insights into the early evolution of symbiotic traits.</title>
        <authorList>
            <person name="Miyauchi S."/>
            <person name="Kiss E."/>
            <person name="Kuo A."/>
            <person name="Drula E."/>
            <person name="Kohler A."/>
            <person name="Sanchez-Garcia M."/>
            <person name="Morin E."/>
            <person name="Andreopoulos B."/>
            <person name="Barry K.W."/>
            <person name="Bonito G."/>
            <person name="Buee M."/>
            <person name="Carver A."/>
            <person name="Chen C."/>
            <person name="Cichocki N."/>
            <person name="Clum A."/>
            <person name="Culley D."/>
            <person name="Crous P.W."/>
            <person name="Fauchery L."/>
            <person name="Girlanda M."/>
            <person name="Hayes R.D."/>
            <person name="Keri Z."/>
            <person name="LaButti K."/>
            <person name="Lipzen A."/>
            <person name="Lombard V."/>
            <person name="Magnuson J."/>
            <person name="Maillard F."/>
            <person name="Murat C."/>
            <person name="Nolan M."/>
            <person name="Ohm R.A."/>
            <person name="Pangilinan J."/>
            <person name="Pereira M.F."/>
            <person name="Perotto S."/>
            <person name="Peter M."/>
            <person name="Pfister S."/>
            <person name="Riley R."/>
            <person name="Sitrit Y."/>
            <person name="Stielow J.B."/>
            <person name="Szollosi G."/>
            <person name="Zifcakova L."/>
            <person name="Stursova M."/>
            <person name="Spatafora J.W."/>
            <person name="Tedersoo L."/>
            <person name="Vaario L.M."/>
            <person name="Yamada A."/>
            <person name="Yan M."/>
            <person name="Wang P."/>
            <person name="Xu J."/>
            <person name="Bruns T."/>
            <person name="Baldrian P."/>
            <person name="Vilgalys R."/>
            <person name="Dunand C."/>
            <person name="Henrissat B."/>
            <person name="Grigoriev I.V."/>
            <person name="Hibbett D."/>
            <person name="Nagy L.G."/>
            <person name="Martin F.M."/>
        </authorList>
    </citation>
    <scope>NUCLEOTIDE SEQUENCE</scope>
    <source>
        <strain evidence="1">P2</strain>
    </source>
</reference>
<accession>A0ACB6Z8I2</accession>
<dbReference type="EMBL" id="MU118085">
    <property type="protein sequence ID" value="KAF9645593.1"/>
    <property type="molecule type" value="Genomic_DNA"/>
</dbReference>
<proteinExistence type="predicted"/>
<evidence type="ECO:0000313" key="2">
    <source>
        <dbReference type="Proteomes" id="UP000886501"/>
    </source>
</evidence>
<keyword evidence="2" id="KW-1185">Reference proteome</keyword>
<reference evidence="1" key="1">
    <citation type="submission" date="2019-10" db="EMBL/GenBank/DDBJ databases">
        <authorList>
            <consortium name="DOE Joint Genome Institute"/>
            <person name="Kuo A."/>
            <person name="Miyauchi S."/>
            <person name="Kiss E."/>
            <person name="Drula E."/>
            <person name="Kohler A."/>
            <person name="Sanchez-Garcia M."/>
            <person name="Andreopoulos B."/>
            <person name="Barry K.W."/>
            <person name="Bonito G."/>
            <person name="Buee M."/>
            <person name="Carver A."/>
            <person name="Chen C."/>
            <person name="Cichocki N."/>
            <person name="Clum A."/>
            <person name="Culley D."/>
            <person name="Crous P.W."/>
            <person name="Fauchery L."/>
            <person name="Girlanda M."/>
            <person name="Hayes R."/>
            <person name="Keri Z."/>
            <person name="Labutti K."/>
            <person name="Lipzen A."/>
            <person name="Lombard V."/>
            <person name="Magnuson J."/>
            <person name="Maillard F."/>
            <person name="Morin E."/>
            <person name="Murat C."/>
            <person name="Nolan M."/>
            <person name="Ohm R."/>
            <person name="Pangilinan J."/>
            <person name="Pereira M."/>
            <person name="Perotto S."/>
            <person name="Peter M."/>
            <person name="Riley R."/>
            <person name="Sitrit Y."/>
            <person name="Stielow B."/>
            <person name="Szollosi G."/>
            <person name="Zifcakova L."/>
            <person name="Stursova M."/>
            <person name="Spatafora J.W."/>
            <person name="Tedersoo L."/>
            <person name="Vaario L.-M."/>
            <person name="Yamada A."/>
            <person name="Yan M."/>
            <person name="Wang P."/>
            <person name="Xu J."/>
            <person name="Bruns T."/>
            <person name="Baldrian P."/>
            <person name="Vilgalys R."/>
            <person name="Henrissat B."/>
            <person name="Grigoriev I.V."/>
            <person name="Hibbett D."/>
            <person name="Nagy L.G."/>
            <person name="Martin F.M."/>
        </authorList>
    </citation>
    <scope>NUCLEOTIDE SEQUENCE</scope>
    <source>
        <strain evidence="1">P2</strain>
    </source>
</reference>